<dbReference type="GO" id="GO:0005524">
    <property type="term" value="F:ATP binding"/>
    <property type="evidence" value="ECO:0007669"/>
    <property type="project" value="UniProtKB-KW"/>
</dbReference>
<dbReference type="GO" id="GO:0016887">
    <property type="term" value="F:ATP hydrolysis activity"/>
    <property type="evidence" value="ECO:0007669"/>
    <property type="project" value="InterPro"/>
</dbReference>
<keyword evidence="2" id="KW-0067">ATP-binding</keyword>
<reference evidence="4" key="1">
    <citation type="submission" date="2020-11" db="EMBL/GenBank/DDBJ databases">
        <authorList>
            <consortium name="DOE Joint Genome Institute"/>
            <person name="Ahrendt S."/>
            <person name="Riley R."/>
            <person name="Andreopoulos W."/>
            <person name="Labutti K."/>
            <person name="Pangilinan J."/>
            <person name="Ruiz-Duenas F.J."/>
            <person name="Barrasa J.M."/>
            <person name="Sanchez-Garcia M."/>
            <person name="Camarero S."/>
            <person name="Miyauchi S."/>
            <person name="Serrano A."/>
            <person name="Linde D."/>
            <person name="Babiker R."/>
            <person name="Drula E."/>
            <person name="Ayuso-Fernandez I."/>
            <person name="Pacheco R."/>
            <person name="Padilla G."/>
            <person name="Ferreira P."/>
            <person name="Barriuso J."/>
            <person name="Kellner H."/>
            <person name="Castanera R."/>
            <person name="Alfaro M."/>
            <person name="Ramirez L."/>
            <person name="Pisabarro A.G."/>
            <person name="Kuo A."/>
            <person name="Tritt A."/>
            <person name="Lipzen A."/>
            <person name="He G."/>
            <person name="Yan M."/>
            <person name="Ng V."/>
            <person name="Cullen D."/>
            <person name="Martin F."/>
            <person name="Rosso M.-N."/>
            <person name="Henrissat B."/>
            <person name="Hibbett D."/>
            <person name="Martinez A.T."/>
            <person name="Grigoriev I.V."/>
        </authorList>
    </citation>
    <scope>NUCLEOTIDE SEQUENCE</scope>
    <source>
        <strain evidence="4">MF-IS2</strain>
    </source>
</reference>
<dbReference type="Proteomes" id="UP000807342">
    <property type="component" value="Unassembled WGS sequence"/>
</dbReference>
<name>A0A9P6BYL5_9AGAR</name>
<gene>
    <name evidence="5" type="ORF">P691DRAFT_760770</name>
    <name evidence="4" type="ORF">P691DRAFT_763438</name>
</gene>
<dbReference type="PANTHER" id="PTHR24223:SF415">
    <property type="entry name" value="FI20190P1"/>
    <property type="match status" value="1"/>
</dbReference>
<dbReference type="PANTHER" id="PTHR24223">
    <property type="entry name" value="ATP-BINDING CASSETTE SUB-FAMILY C"/>
    <property type="match status" value="1"/>
</dbReference>
<dbReference type="Pfam" id="PF00005">
    <property type="entry name" value="ABC_tran"/>
    <property type="match status" value="1"/>
</dbReference>
<dbReference type="Gene3D" id="3.40.50.300">
    <property type="entry name" value="P-loop containing nucleotide triphosphate hydrolases"/>
    <property type="match status" value="1"/>
</dbReference>
<feature type="domain" description="ABC transporter" evidence="3">
    <location>
        <begin position="80"/>
        <end position="127"/>
    </location>
</feature>
<evidence type="ECO:0000313" key="5">
    <source>
        <dbReference type="EMBL" id="KAF9447443.1"/>
    </source>
</evidence>
<evidence type="ECO:0000259" key="3">
    <source>
        <dbReference type="Pfam" id="PF00005"/>
    </source>
</evidence>
<proteinExistence type="predicted"/>
<dbReference type="SUPFAM" id="SSF52540">
    <property type="entry name" value="P-loop containing nucleoside triphosphate hydrolases"/>
    <property type="match status" value="1"/>
</dbReference>
<dbReference type="GO" id="GO:0042626">
    <property type="term" value="F:ATPase-coupled transmembrane transporter activity"/>
    <property type="evidence" value="ECO:0007669"/>
    <property type="project" value="TreeGrafter"/>
</dbReference>
<sequence length="141" mass="15105">MLMDGARWAGLCIMDAVTFTSSICWICRFWTVLGLDLDSLDTSLDICWSSSSGNGSYIAVDNSTVKYSLELLAVLQDALSRLKAGECFGLLGRVGSGKSTLAMSILRFVDPASGKIIIEGIDATIGVHGLHSRTVSILDRL</sequence>
<dbReference type="GO" id="GO:0016020">
    <property type="term" value="C:membrane"/>
    <property type="evidence" value="ECO:0007669"/>
    <property type="project" value="TreeGrafter"/>
</dbReference>
<evidence type="ECO:0000256" key="1">
    <source>
        <dbReference type="ARBA" id="ARBA00022741"/>
    </source>
</evidence>
<evidence type="ECO:0000256" key="2">
    <source>
        <dbReference type="ARBA" id="ARBA00022840"/>
    </source>
</evidence>
<dbReference type="InterPro" id="IPR050173">
    <property type="entry name" value="ABC_transporter_C-like"/>
</dbReference>
<evidence type="ECO:0000313" key="6">
    <source>
        <dbReference type="Proteomes" id="UP000807342"/>
    </source>
</evidence>
<dbReference type="EMBL" id="MU151380">
    <property type="protein sequence ID" value="KAF9444382.1"/>
    <property type="molecule type" value="Genomic_DNA"/>
</dbReference>
<keyword evidence="6" id="KW-1185">Reference proteome</keyword>
<organism evidence="4 6">
    <name type="scientific">Macrolepiota fuliginosa MF-IS2</name>
    <dbReference type="NCBI Taxonomy" id="1400762"/>
    <lineage>
        <taxon>Eukaryota</taxon>
        <taxon>Fungi</taxon>
        <taxon>Dikarya</taxon>
        <taxon>Basidiomycota</taxon>
        <taxon>Agaricomycotina</taxon>
        <taxon>Agaricomycetes</taxon>
        <taxon>Agaricomycetidae</taxon>
        <taxon>Agaricales</taxon>
        <taxon>Agaricineae</taxon>
        <taxon>Agaricaceae</taxon>
        <taxon>Macrolepiota</taxon>
    </lineage>
</organism>
<dbReference type="AlphaFoldDB" id="A0A9P6BYL5"/>
<dbReference type="InterPro" id="IPR027417">
    <property type="entry name" value="P-loop_NTPase"/>
</dbReference>
<dbReference type="OrthoDB" id="6500128at2759"/>
<comment type="caution">
    <text evidence="4">The sequence shown here is derived from an EMBL/GenBank/DDBJ whole genome shotgun (WGS) entry which is preliminary data.</text>
</comment>
<evidence type="ECO:0000313" key="4">
    <source>
        <dbReference type="EMBL" id="KAF9444382.1"/>
    </source>
</evidence>
<protein>
    <recommendedName>
        <fullName evidence="3">ABC transporter domain-containing protein</fullName>
    </recommendedName>
</protein>
<keyword evidence="1" id="KW-0547">Nucleotide-binding</keyword>
<dbReference type="InterPro" id="IPR003439">
    <property type="entry name" value="ABC_transporter-like_ATP-bd"/>
</dbReference>
<dbReference type="EMBL" id="MU151199">
    <property type="protein sequence ID" value="KAF9447443.1"/>
    <property type="molecule type" value="Genomic_DNA"/>
</dbReference>
<accession>A0A9P6BYL5</accession>